<keyword evidence="2" id="KW-1133">Transmembrane helix</keyword>
<name>A0A7C1JMX9_9CHLR</name>
<accession>A0A7C1JMX9</accession>
<dbReference type="AlphaFoldDB" id="A0A7C1JMX9"/>
<keyword evidence="2" id="KW-0472">Membrane</keyword>
<evidence type="ECO:0000256" key="2">
    <source>
        <dbReference type="SAM" id="Phobius"/>
    </source>
</evidence>
<evidence type="ECO:0000256" key="1">
    <source>
        <dbReference type="SAM" id="MobiDB-lite"/>
    </source>
</evidence>
<feature type="transmembrane region" description="Helical" evidence="2">
    <location>
        <begin position="52"/>
        <end position="73"/>
    </location>
</feature>
<feature type="compositionally biased region" description="Pro residues" evidence="1">
    <location>
        <begin position="135"/>
        <end position="145"/>
    </location>
</feature>
<dbReference type="PRINTS" id="PR01217">
    <property type="entry name" value="PRICHEXTENSN"/>
</dbReference>
<evidence type="ECO:0000313" key="3">
    <source>
        <dbReference type="EMBL" id="HDX33586.1"/>
    </source>
</evidence>
<proteinExistence type="predicted"/>
<dbReference type="EMBL" id="DSMG01000196">
    <property type="protein sequence ID" value="HDX33586.1"/>
    <property type="molecule type" value="Genomic_DNA"/>
</dbReference>
<sequence>MVVVFQVIATYAPYIYLVCGLTALYQLYRLWQVREERRQAIFMLERERAVRELSGIFSVALLLLVIMGFTYFASRTIPQAIVAEPEPTLPPQFALAITPTNTPLPVTPSPTPTETATPTPEPPTPEPGQRTIEQPPTPTPEPPPAAQAGSPPLCPDARSVISSPGNGATVSGVFTLIGTATHEQFSYYKVEFAPGANAQNGFTYLADGRGPVFNGALASINSRGFANGPWTFQLTVVDLTGNYPEPCRVTLYIEN</sequence>
<reference evidence="3" key="1">
    <citation type="journal article" date="2020" name="mSystems">
        <title>Genome- and Community-Level Interaction Insights into Carbon Utilization and Element Cycling Functions of Hydrothermarchaeota in Hydrothermal Sediment.</title>
        <authorList>
            <person name="Zhou Z."/>
            <person name="Liu Y."/>
            <person name="Xu W."/>
            <person name="Pan J."/>
            <person name="Luo Z.H."/>
            <person name="Li M."/>
        </authorList>
    </citation>
    <scope>NUCLEOTIDE SEQUENCE [LARGE SCALE GENOMIC DNA]</scope>
    <source>
        <strain evidence="3">SpSt-289</strain>
    </source>
</reference>
<gene>
    <name evidence="3" type="ORF">ENQ20_19195</name>
</gene>
<protein>
    <submittedName>
        <fullName evidence="3">Uncharacterized protein</fullName>
    </submittedName>
</protein>
<feature type="transmembrane region" description="Helical" evidence="2">
    <location>
        <begin position="12"/>
        <end position="31"/>
    </location>
</feature>
<comment type="caution">
    <text evidence="3">The sequence shown here is derived from an EMBL/GenBank/DDBJ whole genome shotgun (WGS) entry which is preliminary data.</text>
</comment>
<keyword evidence="2" id="KW-0812">Transmembrane</keyword>
<feature type="region of interest" description="Disordered" evidence="1">
    <location>
        <begin position="100"/>
        <end position="161"/>
    </location>
</feature>
<organism evidence="3">
    <name type="scientific">Caldilinea aerophila</name>
    <dbReference type="NCBI Taxonomy" id="133453"/>
    <lineage>
        <taxon>Bacteria</taxon>
        <taxon>Bacillati</taxon>
        <taxon>Chloroflexota</taxon>
        <taxon>Caldilineae</taxon>
        <taxon>Caldilineales</taxon>
        <taxon>Caldilineaceae</taxon>
        <taxon>Caldilinea</taxon>
    </lineage>
</organism>